<dbReference type="Proteomes" id="UP001589608">
    <property type="component" value="Unassembled WGS sequence"/>
</dbReference>
<feature type="domain" description="Tox-PL" evidence="3">
    <location>
        <begin position="1017"/>
        <end position="1121"/>
    </location>
</feature>
<evidence type="ECO:0000313" key="5">
    <source>
        <dbReference type="EMBL" id="MFB9450294.1"/>
    </source>
</evidence>
<name>A0ABV5MN81_9ACTN</name>
<feature type="compositionally biased region" description="Low complexity" evidence="1">
    <location>
        <begin position="539"/>
        <end position="561"/>
    </location>
</feature>
<protein>
    <submittedName>
        <fullName evidence="5">Toxin glutamine deamidase domain-containing protein</fullName>
    </submittedName>
</protein>
<feature type="compositionally biased region" description="Low complexity" evidence="1">
    <location>
        <begin position="508"/>
        <end position="532"/>
    </location>
</feature>
<dbReference type="Pfam" id="PF15644">
    <property type="entry name" value="Gln_amidase"/>
    <property type="match status" value="1"/>
</dbReference>
<evidence type="ECO:0000259" key="3">
    <source>
        <dbReference type="Pfam" id="PF15644"/>
    </source>
</evidence>
<feature type="region of interest" description="Disordered" evidence="1">
    <location>
        <begin position="2354"/>
        <end position="2433"/>
    </location>
</feature>
<feature type="region of interest" description="Disordered" evidence="1">
    <location>
        <begin position="424"/>
        <end position="445"/>
    </location>
</feature>
<dbReference type="InterPro" id="IPR057746">
    <property type="entry name" value="CpnT-like_N"/>
</dbReference>
<keyword evidence="2" id="KW-0812">Transmembrane</keyword>
<dbReference type="Gene3D" id="1.10.287.1060">
    <property type="entry name" value="ESAT-6-like"/>
    <property type="match status" value="1"/>
</dbReference>
<keyword evidence="2" id="KW-0472">Membrane</keyword>
<feature type="region of interest" description="Disordered" evidence="1">
    <location>
        <begin position="924"/>
        <end position="1017"/>
    </location>
</feature>
<gene>
    <name evidence="5" type="ORF">ACFFTR_45055</name>
</gene>
<sequence>MAIEKPDLHPVDWLWDAVCIIGGGSAWPEGNEDHLRDLARAWQDLGTELNGLLNNADTIAMQVAQAWGGDAGEAFNTYWNALAVGPEHGLPQVADIAMNYSAAAENAAMEIEYAKLVLMITLVVTVITIVICQILAAFTFGGSEAAAGAAVATARTIAGRVLQRLIAWVGKGIVRKLFVKFVIHEVQQIAFSVGTDYLAQQIQIAEGTRRELDTHSLLNSLVSGAITGALTFPLNFVHLPVKNALPRVAANAAVHGASNALIMPASMMLTTGFMTGDWSWENITQGISLETFLAGAAMGGTMGGIGAVRAPGTGAHGVETTHVDGDPAAAAGETGAHGVDTSAPAGLTGDPVIATGETGPGADGFIATGDHAGVDVAGAGFTPGDGQSLAPAADHATGGSITTTLETATGAPVRGAADPVVTQHANGGEPVSTQHGSGEPVGQRAGEGVHSGFEIDTKVHSGSEVVAEHPAAFVGADRPAAAVDGIRTTESGPRTAETGPRTTESGPRTAETGPRTAETGTRTTDAGTRTAESGARTNETGGRTAETGARTADGAGRASDGAGRGSENTRSNDGVRTTDGGRTREQNQTNGSFRAPEKSGEPARDGGGQPGRGEAGGRHRAEEPVALFVPRPRLDDMPVRIGGGEQPPGAVPTRPVPVHEAPAGHTGGGHGAEPAGPGRDHGPGGGRGDGPAGGGDDPPPPPGDRPGGGGDEPASKLSGTRTADGTRSYEGPPRHFEGEPGSREGKVATDASARDLADAVQRQADGEGLGRKNRVRVAAAMLTPDEPTIRSHTSTRPMKAADGSVRHLELHPEAARVLDEIKAAAARDPDGRTGINHGRCAEVVLVSDKLYELEAQWRATGEPGDFPVFAREQLRDGVVGTHWIGEGTYQEHGDYAPPCDTCGPFIEDFGIHSIDPSEIAAAHEPATGPHAPAAGAHDSPAGPHERPPESLGRVDEQTVADTRTADVRAPSDRDVQALNDKFPRDEHGNPLRQPDVRRGDFAHEYNDGGHKVPGRNNNCGEVSMATLANHRGEPTVAGSMRDPLAGGEHGAADRISRWTGGQWEMQGGDVRGFDGVERQLREAGPGSGSIVVVKWSDSAEGHAFNALNIHGDIVWVDMQRGLISDDGPIYHDNVAGVWSITVDAHGDPLVPLDHATGLHHAAAEEGAPARPDMAGEDTRTHFYDTYDLSDEVTHRGTTVKVDMYTGIADGKYHIHGDPKGTWRIAEGNLVDRAGFATDWHTAERQDLQARAVQLDPAAHPVRPDDALPKDPVKGVHDASQAYYEARDAADLERVRRRELLGRIEELLGPGSKTEEDLEPGARCRRTIAELSRFPGTEDLIRAVQSSVDTYHRDMNGVRIASGEAAMHAGLGVAHHEIMHPSGEHAGLVVDPEHVTVHGDPVSARPNELDIIALRYDESRNGEPGYNRLDIWEAKGGSSGLGTRYDRELGGRVEQGTGPYLKWMLENDPTMLRLYVRHPSLLEAIHRGHVTIGYHKVTTTVLDRPPPLVPGDAATHPRDPRTGRPAVIDGTSTTHVREFWFVRGPDDGTHNFFEQDGLRPNFKVLDLLAERAAARGELPPSLSGPDDPEAVHGVLSGAGGRVWHAELPLPMTFHGAEPHAVEAHVRGLLRGAADPRTWVDGAPPRIVVHAGPGIDAATARLIEHTRIDFTQPDPAHPVPEPRITVEGPRLHDPAAALGLTPEILAEDRRDRVPYFNAQEQARSAVRCTGGRLYDAEGLPLHGEYIYAVDPSTQEIHAYPFGADETRHSSLFAGGRVDGAGTLNVEHGRVTGVDNASGHYRPVADHVAAARDALLLHGADLSEAEFRAGAGRGPTAHSTARGAAAFDRALAELDRPGAIDGVAGVRLLDVAEGGDRTGAPAIVEVRLNGGAVLHVDAAGVRDFLQAPRADGPDAGLPEFARHPHTTGDADLAYQGADHLRDRITGELDRLRGPSAGSAEPGAAVRAPRPAARPDHVLVELDRLLAERVGAAPLHDVSGEPLHGPRDHHEATAALRSLSDEHIAALVAAGGLTGEPAARLAAELAGRRDLAIERHWRPPIPPEIERMAGAVRKELGYYREGPDGRELYDILRRRAHEHTGGLAHGMTVHEAARAVDAAVVAAGGTPRYERMLGEYLGSPDGRAHHAAVTELDLATIRRPRFELEDPRFAEPAPQYAAEQAAGHADLWSGAQRRALTQYTSGMGREAVEHFLRTGEARTADARTDAYRIQGAMRETTGDLRLHGRVDLRDLGIAHAGELPRLVDGHVTLDTFTHLDGDAGARPHAEQVRVVVEAPAGTPIAWVARAGERGPEVHALLGAGARLHVAELRRIEFGRYELHLRYEGYEDPAALVARLHAAGPPPRDVRPPHDDLRPPYDDVPPPDDGGPRPGDVRPQHDGGSRPGGVRPPYDGGLLPGDVRPPYEGGSPSGGVRPPYGPVRPVGAGTVQAIARAAGIDTAGVEVWVAGDAELGRYLDEQGVVAIRPPEAGGRVLVLGPAALADPRTLAAALREHEGGADDPDRGGEGVRLAGPGADGLGLPARGDHRAGDAAGQRGRGPGDGAGGRGAEPAGPAGGLGHRGAGAHDTDPGGRGRDAHGGAEPAGAVHVSRDAGPGGAGAGDDRGGHPGDDASGSYIAADLTAILGGRSAAGLAGDHPGAGPADPGVGAHDDPVGPGAAPDPAAATLGAQRLGKERAARHSPELAGVVGRLLDDPHALGGTGVLRDPALRALVLWHIEELAAGDALAPYGGSLELFLADHPGRGPLYAQVPRWVNRVAVDGVERTRVEVHVAGLQAADPALTVGADPTPAERARVQDYAERLRTALQPAVDRALCEITTAVRGGADGPVTYSSRVEDAAGLIDRVARLSRGRGHTPGRPGYRVGDILDAVSARITVPDTVSLWRALELVSERFGVGDGGRILKVRNMYASPEPEHPQRRAIPLTIGIDADGRRYAFELRLATLRASIAADIEHHSLYNPSVAISAAEAEAVRRASREAAARDQLEDVP</sequence>
<keyword evidence="6" id="KW-1185">Reference proteome</keyword>
<feature type="compositionally biased region" description="Gly residues" evidence="1">
    <location>
        <begin position="683"/>
        <end position="696"/>
    </location>
</feature>
<feature type="region of interest" description="Disordered" evidence="1">
    <location>
        <begin position="2646"/>
        <end position="2677"/>
    </location>
</feature>
<feature type="compositionally biased region" description="Basic and acidic residues" evidence="1">
    <location>
        <begin position="2508"/>
        <end position="2520"/>
    </location>
</feature>
<evidence type="ECO:0000256" key="2">
    <source>
        <dbReference type="SAM" id="Phobius"/>
    </source>
</evidence>
<proteinExistence type="predicted"/>
<feature type="transmembrane region" description="Helical" evidence="2">
    <location>
        <begin position="116"/>
        <end position="138"/>
    </location>
</feature>
<dbReference type="Pfam" id="PF14431">
    <property type="entry name" value="YwqJ-deaminase"/>
    <property type="match status" value="1"/>
</dbReference>
<feature type="compositionally biased region" description="Gly residues" evidence="1">
    <location>
        <begin position="605"/>
        <end position="614"/>
    </location>
</feature>
<comment type="caution">
    <text evidence="5">The sequence shown here is derived from an EMBL/GenBank/DDBJ whole genome shotgun (WGS) entry which is preliminary data.</text>
</comment>
<dbReference type="InterPro" id="IPR028908">
    <property type="entry name" value="Tox-PL_dom"/>
</dbReference>
<feature type="compositionally biased region" description="Gly residues" evidence="1">
    <location>
        <begin position="2549"/>
        <end position="2575"/>
    </location>
</feature>
<evidence type="ECO:0000259" key="4">
    <source>
        <dbReference type="Pfam" id="PF25547"/>
    </source>
</evidence>
<dbReference type="InterPro" id="IPR036689">
    <property type="entry name" value="ESAT-6-like_sf"/>
</dbReference>
<feature type="region of interest" description="Disordered" evidence="1">
    <location>
        <begin position="1948"/>
        <end position="1968"/>
    </location>
</feature>
<reference evidence="5 6" key="1">
    <citation type="submission" date="2024-09" db="EMBL/GenBank/DDBJ databases">
        <authorList>
            <person name="Sun Q."/>
            <person name="Mori K."/>
        </authorList>
    </citation>
    <scope>NUCLEOTIDE SEQUENCE [LARGE SCALE GENOMIC DNA]</scope>
    <source>
        <strain evidence="5 6">JCM 3307</strain>
    </source>
</reference>
<feature type="compositionally biased region" description="Low complexity" evidence="1">
    <location>
        <begin position="924"/>
        <end position="942"/>
    </location>
</feature>
<feature type="compositionally biased region" description="Basic and acidic residues" evidence="1">
    <location>
        <begin position="2386"/>
        <end position="2395"/>
    </location>
</feature>
<dbReference type="SUPFAM" id="SSF140453">
    <property type="entry name" value="EsxAB dimer-like"/>
    <property type="match status" value="1"/>
</dbReference>
<feature type="region of interest" description="Disordered" evidence="1">
    <location>
        <begin position="1502"/>
        <end position="1528"/>
    </location>
</feature>
<evidence type="ECO:0000313" key="6">
    <source>
        <dbReference type="Proteomes" id="UP001589608"/>
    </source>
</evidence>
<keyword evidence="2" id="KW-1133">Transmembrane helix</keyword>
<feature type="compositionally biased region" description="Basic and acidic residues" evidence="1">
    <location>
        <begin position="2614"/>
        <end position="2623"/>
    </location>
</feature>
<feature type="region of interest" description="Disordered" evidence="1">
    <location>
        <begin position="484"/>
        <end position="772"/>
    </location>
</feature>
<dbReference type="InterPro" id="IPR025968">
    <property type="entry name" value="YwqJ_deaminase"/>
</dbReference>
<dbReference type="RefSeq" id="WP_223101391.1">
    <property type="nucleotide sequence ID" value="NZ_CP061913.1"/>
</dbReference>
<organism evidence="5 6">
    <name type="scientific">Dactylosporangium vinaceum</name>
    <dbReference type="NCBI Taxonomy" id="53362"/>
    <lineage>
        <taxon>Bacteria</taxon>
        <taxon>Bacillati</taxon>
        <taxon>Actinomycetota</taxon>
        <taxon>Actinomycetes</taxon>
        <taxon>Micromonosporales</taxon>
        <taxon>Micromonosporaceae</taxon>
        <taxon>Dactylosporangium</taxon>
    </lineage>
</organism>
<evidence type="ECO:0000256" key="1">
    <source>
        <dbReference type="SAM" id="MobiDB-lite"/>
    </source>
</evidence>
<feature type="compositionally biased region" description="Low complexity" evidence="1">
    <location>
        <begin position="1950"/>
        <end position="1967"/>
    </location>
</feature>
<feature type="compositionally biased region" description="Basic and acidic residues" evidence="1">
    <location>
        <begin position="595"/>
        <end position="604"/>
    </location>
</feature>
<feature type="compositionally biased region" description="Basic and acidic residues" evidence="1">
    <location>
        <begin position="732"/>
        <end position="757"/>
    </location>
</feature>
<dbReference type="EMBL" id="JBHMCA010000077">
    <property type="protein sequence ID" value="MFB9450294.1"/>
    <property type="molecule type" value="Genomic_DNA"/>
</dbReference>
<dbReference type="Pfam" id="PF25547">
    <property type="entry name" value="WXG100_2"/>
    <property type="match status" value="1"/>
</dbReference>
<feature type="domain" description="Outer membrane channel protein CpnT-like N-terminal" evidence="4">
    <location>
        <begin position="9"/>
        <end position="160"/>
    </location>
</feature>
<feature type="region of interest" description="Disordered" evidence="1">
    <location>
        <begin position="2508"/>
        <end position="2627"/>
    </location>
</feature>
<feature type="compositionally biased region" description="Basic and acidic residues" evidence="1">
    <location>
        <begin position="2359"/>
        <end position="2372"/>
    </location>
</feature>
<feature type="compositionally biased region" description="Basic and acidic residues" evidence="1">
    <location>
        <begin position="943"/>
        <end position="956"/>
    </location>
</feature>
<feature type="compositionally biased region" description="Low complexity" evidence="1">
    <location>
        <begin position="2523"/>
        <end position="2536"/>
    </location>
</feature>
<accession>A0ABV5MN81</accession>
<feature type="compositionally biased region" description="Basic and acidic residues" evidence="1">
    <location>
        <begin position="963"/>
        <end position="1010"/>
    </location>
</feature>
<feature type="compositionally biased region" description="Basic and acidic residues" evidence="1">
    <location>
        <begin position="2577"/>
        <end position="2592"/>
    </location>
</feature>